<dbReference type="RefSeq" id="WP_213245475.1">
    <property type="nucleotide sequence ID" value="NZ_CP045806.1"/>
</dbReference>
<name>A0ABX6IMK2_9ACTN</name>
<dbReference type="Proteomes" id="UP001059836">
    <property type="component" value="Chromosome"/>
</dbReference>
<feature type="chain" id="PRO_5047112745" description="Plastocyanin" evidence="1">
    <location>
        <begin position="30"/>
        <end position="120"/>
    </location>
</feature>
<accession>A0ABX6IMK2</accession>
<proteinExistence type="predicted"/>
<feature type="signal peptide" evidence="1">
    <location>
        <begin position="1"/>
        <end position="29"/>
    </location>
</feature>
<gene>
    <name evidence="2" type="ORF">GII31_21780</name>
</gene>
<protein>
    <recommendedName>
        <fullName evidence="4">Plastocyanin</fullName>
    </recommendedName>
</protein>
<keyword evidence="1" id="KW-0732">Signal</keyword>
<dbReference type="EMBL" id="CP045809">
    <property type="protein sequence ID" value="QHN37134.1"/>
    <property type="molecule type" value="Genomic_DNA"/>
</dbReference>
<keyword evidence="3" id="KW-1185">Reference proteome</keyword>
<organism evidence="2 3">
    <name type="scientific">Gordonia pseudamarae</name>
    <dbReference type="NCBI Taxonomy" id="2831662"/>
    <lineage>
        <taxon>Bacteria</taxon>
        <taxon>Bacillati</taxon>
        <taxon>Actinomycetota</taxon>
        <taxon>Actinomycetes</taxon>
        <taxon>Mycobacteriales</taxon>
        <taxon>Gordoniaceae</taxon>
        <taxon>Gordonia</taxon>
    </lineage>
</organism>
<evidence type="ECO:0000313" key="2">
    <source>
        <dbReference type="EMBL" id="QHN37134.1"/>
    </source>
</evidence>
<evidence type="ECO:0000256" key="1">
    <source>
        <dbReference type="SAM" id="SignalP"/>
    </source>
</evidence>
<sequence>MNARRIVAAAIATAASGMVLLGAAGTASAATPTTHLDVKSHGRVIVAVKNSNSYPIECETWVVEPHAIGARFTIPPNSLRVRTLRGTPGYHDVWMHCGKNTLAGPDELRSPIGLVKLKKN</sequence>
<evidence type="ECO:0000313" key="3">
    <source>
        <dbReference type="Proteomes" id="UP001059836"/>
    </source>
</evidence>
<evidence type="ECO:0008006" key="4">
    <source>
        <dbReference type="Google" id="ProtNLM"/>
    </source>
</evidence>
<reference evidence="2" key="1">
    <citation type="journal article" date="2021" name="Nat. Microbiol.">
        <title>Cocultivation of an ultrasmall environmental parasitic bacterium with lytic ability against bacteria associated with wastewater foams.</title>
        <authorList>
            <person name="Batinovic S."/>
            <person name="Rose J.J.A."/>
            <person name="Ratcliffe J."/>
            <person name="Seviour R.J."/>
            <person name="Petrovski S."/>
        </authorList>
    </citation>
    <scope>NUCLEOTIDE SEQUENCE</scope>
    <source>
        <strain evidence="2">CON9</strain>
    </source>
</reference>